<evidence type="ECO:0000313" key="2">
    <source>
        <dbReference type="Proteomes" id="UP000216475"/>
    </source>
</evidence>
<gene>
    <name evidence="1" type="ORF">CHI12_13165</name>
</gene>
<accession>A0A268HAZ6</accession>
<protein>
    <submittedName>
        <fullName evidence="1">Nucleotidyltransferase</fullName>
    </submittedName>
</protein>
<keyword evidence="1" id="KW-0808">Transferase</keyword>
<comment type="caution">
    <text evidence="1">The sequence shown here is derived from an EMBL/GenBank/DDBJ whole genome shotgun (WGS) entry which is preliminary data.</text>
</comment>
<organism evidence="1 2">
    <name type="scientific">Terribacillus saccharophilus</name>
    <dbReference type="NCBI Taxonomy" id="361277"/>
    <lineage>
        <taxon>Bacteria</taxon>
        <taxon>Bacillati</taxon>
        <taxon>Bacillota</taxon>
        <taxon>Bacilli</taxon>
        <taxon>Bacillales</taxon>
        <taxon>Bacillaceae</taxon>
        <taxon>Terribacillus</taxon>
    </lineage>
</organism>
<proteinExistence type="predicted"/>
<dbReference type="Proteomes" id="UP000216475">
    <property type="component" value="Unassembled WGS sequence"/>
</dbReference>
<dbReference type="GO" id="GO:0016740">
    <property type="term" value="F:transferase activity"/>
    <property type="evidence" value="ECO:0007669"/>
    <property type="project" value="UniProtKB-KW"/>
</dbReference>
<dbReference type="AlphaFoldDB" id="A0A268HAZ6"/>
<sequence>MTHIKNIGHFCLNDSDGYIINDANIEKIDSNFYTLIEKVVKTYRRQLGADLHSVYIRGSIPRGLGILGVSDLDTICVTTKKISDIELGWVKSAEEELNKEFKCVNGVEMSFFYLDDICNTGTFSIIPFMIKTHSICAFGENLSDQLPYYKADRILANEHIINLKDQIVQAKEDLRGNEDKEDILDCCVWIMKIIIRAGLALVMEEEEQYTRDLYPAYEAFSRYYPEQKEKMLQALEYAINPTHNTDELILYLNDMGVWMMEASEKWLLRHNPRKERNMLINEL</sequence>
<dbReference type="EMBL" id="NPBH01000059">
    <property type="protein sequence ID" value="PAE07029.1"/>
    <property type="molecule type" value="Genomic_DNA"/>
</dbReference>
<name>A0A268HAZ6_9BACI</name>
<evidence type="ECO:0000313" key="1">
    <source>
        <dbReference type="EMBL" id="PAE07029.1"/>
    </source>
</evidence>
<dbReference type="RefSeq" id="WP_095271524.1">
    <property type="nucleotide sequence ID" value="NZ_NPBH01000059.1"/>
</dbReference>
<reference evidence="1 2" key="1">
    <citation type="submission" date="2017-07" db="EMBL/GenBank/DDBJ databases">
        <title>Isolation and whole genome analysis of endospore-forming bacteria from heroin.</title>
        <authorList>
            <person name="Kalinowski J."/>
            <person name="Ahrens B."/>
            <person name="Al-Dilaimi A."/>
            <person name="Winkler A."/>
            <person name="Wibberg D."/>
            <person name="Schleenbecker U."/>
            <person name="Ruckert C."/>
            <person name="Wolfel R."/>
            <person name="Grass G."/>
        </authorList>
    </citation>
    <scope>NUCLEOTIDE SEQUENCE [LARGE SCALE GENOMIC DNA]</scope>
    <source>
        <strain evidence="1 2">7509</strain>
    </source>
</reference>